<protein>
    <recommendedName>
        <fullName evidence="2">BZIP domain-containing protein</fullName>
    </recommendedName>
</protein>
<dbReference type="EMBL" id="CAJNYD010003316">
    <property type="protein sequence ID" value="CAF3496980.1"/>
    <property type="molecule type" value="Genomic_DNA"/>
</dbReference>
<dbReference type="SUPFAM" id="SSF57959">
    <property type="entry name" value="Leucine zipper domain"/>
    <property type="match status" value="1"/>
</dbReference>
<evidence type="ECO:0000256" key="1">
    <source>
        <dbReference type="SAM" id="MobiDB-lite"/>
    </source>
</evidence>
<dbReference type="InterPro" id="IPR046347">
    <property type="entry name" value="bZIP_sf"/>
</dbReference>
<dbReference type="SMART" id="SM00338">
    <property type="entry name" value="BRLZ"/>
    <property type="match status" value="1"/>
</dbReference>
<evidence type="ECO:0000313" key="3">
    <source>
        <dbReference type="EMBL" id="CAF3496980.1"/>
    </source>
</evidence>
<feature type="region of interest" description="Disordered" evidence="1">
    <location>
        <begin position="256"/>
        <end position="310"/>
    </location>
</feature>
<name>A0A818GTD7_9BILA</name>
<feature type="compositionally biased region" description="Basic residues" evidence="1">
    <location>
        <begin position="273"/>
        <end position="282"/>
    </location>
</feature>
<dbReference type="CDD" id="cd14813">
    <property type="entry name" value="bZIP_BmCbz-like"/>
    <property type="match status" value="1"/>
</dbReference>
<feature type="compositionally biased region" description="Low complexity" evidence="1">
    <location>
        <begin position="283"/>
        <end position="302"/>
    </location>
</feature>
<feature type="region of interest" description="Disordered" evidence="1">
    <location>
        <begin position="1"/>
        <end position="53"/>
    </location>
</feature>
<dbReference type="Pfam" id="PF07716">
    <property type="entry name" value="bZIP_2"/>
    <property type="match status" value="1"/>
</dbReference>
<feature type="compositionally biased region" description="Low complexity" evidence="1">
    <location>
        <begin position="19"/>
        <end position="29"/>
    </location>
</feature>
<reference evidence="3" key="1">
    <citation type="submission" date="2021-02" db="EMBL/GenBank/DDBJ databases">
        <authorList>
            <person name="Nowell W R."/>
        </authorList>
    </citation>
    <scope>NUCLEOTIDE SEQUENCE</scope>
</reference>
<gene>
    <name evidence="4" type="ORF">HFQ381_LOCUS16993</name>
    <name evidence="3" type="ORF">LUA448_LOCUS25045</name>
</gene>
<accession>A0A818GTD7</accession>
<dbReference type="AlphaFoldDB" id="A0A818GTD7"/>
<dbReference type="Proteomes" id="UP000663851">
    <property type="component" value="Unassembled WGS sequence"/>
</dbReference>
<evidence type="ECO:0000313" key="5">
    <source>
        <dbReference type="Proteomes" id="UP000663833"/>
    </source>
</evidence>
<dbReference type="GO" id="GO:0003700">
    <property type="term" value="F:DNA-binding transcription factor activity"/>
    <property type="evidence" value="ECO:0007669"/>
    <property type="project" value="InterPro"/>
</dbReference>
<dbReference type="Proteomes" id="UP000663833">
    <property type="component" value="Unassembled WGS sequence"/>
</dbReference>
<proteinExistence type="predicted"/>
<evidence type="ECO:0000259" key="2">
    <source>
        <dbReference type="SMART" id="SM00338"/>
    </source>
</evidence>
<dbReference type="Gene3D" id="1.20.5.170">
    <property type="match status" value="1"/>
</dbReference>
<organism evidence="3 5">
    <name type="scientific">Rotaria socialis</name>
    <dbReference type="NCBI Taxonomy" id="392032"/>
    <lineage>
        <taxon>Eukaryota</taxon>
        <taxon>Metazoa</taxon>
        <taxon>Spiralia</taxon>
        <taxon>Gnathifera</taxon>
        <taxon>Rotifera</taxon>
        <taxon>Eurotatoria</taxon>
        <taxon>Bdelloidea</taxon>
        <taxon>Philodinida</taxon>
        <taxon>Philodinidae</taxon>
        <taxon>Rotaria</taxon>
    </lineage>
</organism>
<evidence type="ECO:0000313" key="4">
    <source>
        <dbReference type="EMBL" id="CAF4354902.1"/>
    </source>
</evidence>
<sequence length="390" mass="44026">MSTPTMNHKSHMHQRQEQKQQQQQQQQQQINEIQHTHSNSPNSPHATLARSDSTSTVILEEQETPICRRNGPPTLSPSMLRSLSIRLRSLLKTSGQFNKDLESSDMLNELFAGGNEISLRQLLSDFSATDTFDADELMKLDSTKLLESRTLSEFLRSESFDKLMSSATHNIDFLTNPPAATCSSLSFSELRPVSPELITNNAYPTEPDQLRLESNNGLLYTQMSSFDSLTSMPVTPKYDCNQGALNAFEHDHAFLSKRTPSIDSPKVTSSKRTPVRRSRRTSSRIQSRTVRSTSSETSSTQSKHSCNVNRATDIKTAEDLSYYLERRRKNNEASKMSRAARKQKFGDMDDKCEEYERVNSDLRMKIATLATVTATLKNGLVNNFQRKTGV</sequence>
<dbReference type="EMBL" id="CAJOBO010001236">
    <property type="protein sequence ID" value="CAF4354902.1"/>
    <property type="molecule type" value="Genomic_DNA"/>
</dbReference>
<feature type="domain" description="BZIP" evidence="2">
    <location>
        <begin position="318"/>
        <end position="382"/>
    </location>
</feature>
<dbReference type="InterPro" id="IPR004827">
    <property type="entry name" value="bZIP"/>
</dbReference>
<feature type="compositionally biased region" description="Polar residues" evidence="1">
    <location>
        <begin position="30"/>
        <end position="53"/>
    </location>
</feature>
<comment type="caution">
    <text evidence="3">The sequence shown here is derived from an EMBL/GenBank/DDBJ whole genome shotgun (WGS) entry which is preliminary data.</text>
</comment>